<sequence length="316" mass="34528">MPVKPRFRSPALASAAGEGGGEFREVEGMEAGQSRQGTDQDECEQKLNRALDQALLFQPMVNIQPYLLPRTLLTFEVRVPFVSDSLNFSPQSNHLSLPLTVSSIPTLIVGHVTSNEPQFWKKMELEWSGGIAARKQEKREYERKTRSESTPEQAERREKEERKVGEQGKDRGEDHSNLTPTEIEILYSTEQSSSHTALATPKSTRTQHSPHPSSSSVLVSLPITSSFSTSLPFSALHSVAAKVCEASNVAVFGLVGSGGVKMAGDVLINPRLAAFGSDEQLYRLVRIVGGRHAESQSRTAPSTKKRTAPSQNADCA</sequence>
<dbReference type="Proteomes" id="UP001281761">
    <property type="component" value="Unassembled WGS sequence"/>
</dbReference>
<proteinExistence type="predicted"/>
<organism evidence="2 3">
    <name type="scientific">Blattamonas nauphoetae</name>
    <dbReference type="NCBI Taxonomy" id="2049346"/>
    <lineage>
        <taxon>Eukaryota</taxon>
        <taxon>Metamonada</taxon>
        <taxon>Preaxostyla</taxon>
        <taxon>Oxymonadida</taxon>
        <taxon>Blattamonas</taxon>
    </lineage>
</organism>
<evidence type="ECO:0000313" key="2">
    <source>
        <dbReference type="EMBL" id="KAK2955134.1"/>
    </source>
</evidence>
<feature type="compositionally biased region" description="Low complexity" evidence="1">
    <location>
        <begin position="203"/>
        <end position="217"/>
    </location>
</feature>
<name>A0ABQ9XUI2_9EUKA</name>
<dbReference type="EMBL" id="JARBJD010000070">
    <property type="protein sequence ID" value="KAK2955134.1"/>
    <property type="molecule type" value="Genomic_DNA"/>
</dbReference>
<accession>A0ABQ9XUI2</accession>
<keyword evidence="3" id="KW-1185">Reference proteome</keyword>
<evidence type="ECO:0000256" key="1">
    <source>
        <dbReference type="SAM" id="MobiDB-lite"/>
    </source>
</evidence>
<feature type="compositionally biased region" description="Polar residues" evidence="1">
    <location>
        <begin position="188"/>
        <end position="197"/>
    </location>
</feature>
<evidence type="ECO:0000313" key="3">
    <source>
        <dbReference type="Proteomes" id="UP001281761"/>
    </source>
</evidence>
<feature type="region of interest" description="Disordered" evidence="1">
    <location>
        <begin position="134"/>
        <end position="217"/>
    </location>
</feature>
<protein>
    <submittedName>
        <fullName evidence="2">Uncharacterized protein</fullName>
    </submittedName>
</protein>
<reference evidence="2 3" key="1">
    <citation type="journal article" date="2022" name="bioRxiv">
        <title>Genomics of Preaxostyla Flagellates Illuminates Evolutionary Transitions and the Path Towards Mitochondrial Loss.</title>
        <authorList>
            <person name="Novak L.V.F."/>
            <person name="Treitli S.C."/>
            <person name="Pyrih J."/>
            <person name="Halakuc P."/>
            <person name="Pipaliya S.V."/>
            <person name="Vacek V."/>
            <person name="Brzon O."/>
            <person name="Soukal P."/>
            <person name="Eme L."/>
            <person name="Dacks J.B."/>
            <person name="Karnkowska A."/>
            <person name="Elias M."/>
            <person name="Hampl V."/>
        </authorList>
    </citation>
    <scope>NUCLEOTIDE SEQUENCE [LARGE SCALE GENOMIC DNA]</scope>
    <source>
        <strain evidence="2">NAU3</strain>
        <tissue evidence="2">Gut</tissue>
    </source>
</reference>
<feature type="region of interest" description="Disordered" evidence="1">
    <location>
        <begin position="292"/>
        <end position="316"/>
    </location>
</feature>
<gene>
    <name evidence="2" type="ORF">BLNAU_9863</name>
</gene>
<feature type="compositionally biased region" description="Polar residues" evidence="1">
    <location>
        <begin position="296"/>
        <end position="316"/>
    </location>
</feature>
<feature type="region of interest" description="Disordered" evidence="1">
    <location>
        <begin position="1"/>
        <end position="40"/>
    </location>
</feature>
<comment type="caution">
    <text evidence="2">The sequence shown here is derived from an EMBL/GenBank/DDBJ whole genome shotgun (WGS) entry which is preliminary data.</text>
</comment>
<feature type="compositionally biased region" description="Basic and acidic residues" evidence="1">
    <location>
        <begin position="134"/>
        <end position="176"/>
    </location>
</feature>